<feature type="domain" description="Rhodopsin" evidence="7">
    <location>
        <begin position="7"/>
        <end position="175"/>
    </location>
</feature>
<name>A0A9P8VJN4_9PEZI</name>
<keyword evidence="9" id="KW-1185">Reference proteome</keyword>
<dbReference type="PANTHER" id="PTHR33048">
    <property type="entry name" value="PTH11-LIKE INTEGRAL MEMBRANE PROTEIN (AFU_ORTHOLOGUE AFUA_5G11245)"/>
    <property type="match status" value="1"/>
</dbReference>
<evidence type="ECO:0000313" key="8">
    <source>
        <dbReference type="EMBL" id="KAH6693567.1"/>
    </source>
</evidence>
<evidence type="ECO:0000256" key="5">
    <source>
        <dbReference type="ARBA" id="ARBA00038359"/>
    </source>
</evidence>
<dbReference type="Proteomes" id="UP000770015">
    <property type="component" value="Unassembled WGS sequence"/>
</dbReference>
<dbReference type="OrthoDB" id="2496787at2759"/>
<dbReference type="InterPro" id="IPR052337">
    <property type="entry name" value="SAT4-like"/>
</dbReference>
<evidence type="ECO:0000256" key="6">
    <source>
        <dbReference type="SAM" id="Phobius"/>
    </source>
</evidence>
<feature type="transmembrane region" description="Helical" evidence="6">
    <location>
        <begin position="128"/>
        <end position="148"/>
    </location>
</feature>
<keyword evidence="2 6" id="KW-0812">Transmembrane</keyword>
<evidence type="ECO:0000256" key="1">
    <source>
        <dbReference type="ARBA" id="ARBA00004141"/>
    </source>
</evidence>
<proteinExistence type="inferred from homology"/>
<feature type="transmembrane region" description="Helical" evidence="6">
    <location>
        <begin position="41"/>
        <end position="69"/>
    </location>
</feature>
<accession>A0A9P8VJN4</accession>
<comment type="caution">
    <text evidence="8">The sequence shown here is derived from an EMBL/GenBank/DDBJ whole genome shotgun (WGS) entry which is preliminary data.</text>
</comment>
<gene>
    <name evidence="8" type="ORF">F5X68DRAFT_227976</name>
</gene>
<dbReference type="PANTHER" id="PTHR33048:SF143">
    <property type="entry name" value="EXTRACELLULAR MEMBRANE PROTEIN CFEM DOMAIN-CONTAINING PROTEIN-RELATED"/>
    <property type="match status" value="1"/>
</dbReference>
<feature type="domain" description="Rhodopsin" evidence="7">
    <location>
        <begin position="176"/>
        <end position="207"/>
    </location>
</feature>
<comment type="similarity">
    <text evidence="5">Belongs to the SAT4 family.</text>
</comment>
<evidence type="ECO:0000256" key="3">
    <source>
        <dbReference type="ARBA" id="ARBA00022989"/>
    </source>
</evidence>
<keyword evidence="4 6" id="KW-0472">Membrane</keyword>
<comment type="subcellular location">
    <subcellularLocation>
        <location evidence="1">Membrane</location>
        <topology evidence="1">Multi-pass membrane protein</topology>
    </subcellularLocation>
</comment>
<dbReference type="GO" id="GO:0016020">
    <property type="term" value="C:membrane"/>
    <property type="evidence" value="ECO:0007669"/>
    <property type="project" value="UniProtKB-SubCell"/>
</dbReference>
<dbReference type="EMBL" id="JAGSXJ010000003">
    <property type="protein sequence ID" value="KAH6693567.1"/>
    <property type="molecule type" value="Genomic_DNA"/>
</dbReference>
<dbReference type="Pfam" id="PF20684">
    <property type="entry name" value="Fung_rhodopsin"/>
    <property type="match status" value="2"/>
</dbReference>
<organism evidence="8 9">
    <name type="scientific">Plectosphaerella plurivora</name>
    <dbReference type="NCBI Taxonomy" id="936078"/>
    <lineage>
        <taxon>Eukaryota</taxon>
        <taxon>Fungi</taxon>
        <taxon>Dikarya</taxon>
        <taxon>Ascomycota</taxon>
        <taxon>Pezizomycotina</taxon>
        <taxon>Sordariomycetes</taxon>
        <taxon>Hypocreomycetidae</taxon>
        <taxon>Glomerellales</taxon>
        <taxon>Plectosphaerellaceae</taxon>
        <taxon>Plectosphaerella</taxon>
    </lineage>
</organism>
<reference evidence="8" key="1">
    <citation type="journal article" date="2021" name="Nat. Commun.">
        <title>Genetic determinants of endophytism in the Arabidopsis root mycobiome.</title>
        <authorList>
            <person name="Mesny F."/>
            <person name="Miyauchi S."/>
            <person name="Thiergart T."/>
            <person name="Pickel B."/>
            <person name="Atanasova L."/>
            <person name="Karlsson M."/>
            <person name="Huettel B."/>
            <person name="Barry K.W."/>
            <person name="Haridas S."/>
            <person name="Chen C."/>
            <person name="Bauer D."/>
            <person name="Andreopoulos W."/>
            <person name="Pangilinan J."/>
            <person name="LaButti K."/>
            <person name="Riley R."/>
            <person name="Lipzen A."/>
            <person name="Clum A."/>
            <person name="Drula E."/>
            <person name="Henrissat B."/>
            <person name="Kohler A."/>
            <person name="Grigoriev I.V."/>
            <person name="Martin F.M."/>
            <person name="Hacquard S."/>
        </authorList>
    </citation>
    <scope>NUCLEOTIDE SEQUENCE</scope>
    <source>
        <strain evidence="8">MPI-SDFR-AT-0117</strain>
    </source>
</reference>
<dbReference type="AlphaFoldDB" id="A0A9P8VJN4"/>
<evidence type="ECO:0000256" key="4">
    <source>
        <dbReference type="ARBA" id="ARBA00023136"/>
    </source>
</evidence>
<evidence type="ECO:0000313" key="9">
    <source>
        <dbReference type="Proteomes" id="UP000770015"/>
    </source>
</evidence>
<sequence>MLIPGQAFATVLNSLCFPMAFYGMGKDFWAIPHDDIDNVLMYLYLAMIPYMISEMLAQLSLLAFYLRVFGGSSNWVKRGSWVLICVSASFGIANTFSMIFQCTPIPFFWTSWTGEMTGSCIDIKLFSWARASIQIAMDASILSLPLPALLQLRMNKRKKLQLLVMFALGFTITVIMDNSPAVYWSVLECNMFIICACLPSLRAVLSRLAPKVFGWSTLDKSYEREGRYVAEDGVKHSAGPGSTYQLSNMGSLRKSNPTILPAERAESVDPLVHQQSPHG</sequence>
<feature type="transmembrane region" description="Helical" evidence="6">
    <location>
        <begin position="81"/>
        <end position="108"/>
    </location>
</feature>
<dbReference type="InterPro" id="IPR049326">
    <property type="entry name" value="Rhodopsin_dom_fungi"/>
</dbReference>
<feature type="transmembrane region" description="Helical" evidence="6">
    <location>
        <begin position="160"/>
        <end position="176"/>
    </location>
</feature>
<evidence type="ECO:0000256" key="2">
    <source>
        <dbReference type="ARBA" id="ARBA00022692"/>
    </source>
</evidence>
<keyword evidence="3 6" id="KW-1133">Transmembrane helix</keyword>
<evidence type="ECO:0000259" key="7">
    <source>
        <dbReference type="Pfam" id="PF20684"/>
    </source>
</evidence>
<protein>
    <recommendedName>
        <fullName evidence="7">Rhodopsin domain-containing protein</fullName>
    </recommendedName>
</protein>